<proteinExistence type="predicted"/>
<evidence type="ECO:0000313" key="3">
    <source>
        <dbReference type="Proteomes" id="UP000799779"/>
    </source>
</evidence>
<dbReference type="OrthoDB" id="2157530at2759"/>
<dbReference type="PANTHER" id="PTHR24148:SF73">
    <property type="entry name" value="HET DOMAIN PROTEIN (AFU_ORTHOLOGUE AFUA_8G01020)"/>
    <property type="match status" value="1"/>
</dbReference>
<name>A0A6A5WNJ0_9PLEO</name>
<protein>
    <submittedName>
        <fullName evidence="2">HET-domain-containing protein</fullName>
    </submittedName>
</protein>
<keyword evidence="3" id="KW-1185">Reference proteome</keyword>
<reference evidence="2" key="1">
    <citation type="journal article" date="2020" name="Stud. Mycol.">
        <title>101 Dothideomycetes genomes: a test case for predicting lifestyles and emergence of pathogens.</title>
        <authorList>
            <person name="Haridas S."/>
            <person name="Albert R."/>
            <person name="Binder M."/>
            <person name="Bloem J."/>
            <person name="Labutti K."/>
            <person name="Salamov A."/>
            <person name="Andreopoulos B."/>
            <person name="Baker S."/>
            <person name="Barry K."/>
            <person name="Bills G."/>
            <person name="Bluhm B."/>
            <person name="Cannon C."/>
            <person name="Castanera R."/>
            <person name="Culley D."/>
            <person name="Daum C."/>
            <person name="Ezra D."/>
            <person name="Gonzalez J."/>
            <person name="Henrissat B."/>
            <person name="Kuo A."/>
            <person name="Liang C."/>
            <person name="Lipzen A."/>
            <person name="Lutzoni F."/>
            <person name="Magnuson J."/>
            <person name="Mondo S."/>
            <person name="Nolan M."/>
            <person name="Ohm R."/>
            <person name="Pangilinan J."/>
            <person name="Park H.-J."/>
            <person name="Ramirez L."/>
            <person name="Alfaro M."/>
            <person name="Sun H."/>
            <person name="Tritt A."/>
            <person name="Yoshinaga Y."/>
            <person name="Zwiers L.-H."/>
            <person name="Turgeon B."/>
            <person name="Goodwin S."/>
            <person name="Spatafora J."/>
            <person name="Crous P."/>
            <person name="Grigoriev I."/>
        </authorList>
    </citation>
    <scope>NUCLEOTIDE SEQUENCE</scope>
    <source>
        <strain evidence="2">CBS 123094</strain>
    </source>
</reference>
<dbReference type="Pfam" id="PF06985">
    <property type="entry name" value="HET"/>
    <property type="match status" value="1"/>
</dbReference>
<dbReference type="AlphaFoldDB" id="A0A6A5WNJ0"/>
<gene>
    <name evidence="2" type="ORF">P154DRAFT_521129</name>
</gene>
<accession>A0A6A5WNJ0</accession>
<dbReference type="EMBL" id="ML977578">
    <property type="protein sequence ID" value="KAF2002319.1"/>
    <property type="molecule type" value="Genomic_DNA"/>
</dbReference>
<dbReference type="Proteomes" id="UP000799779">
    <property type="component" value="Unassembled WGS sequence"/>
</dbReference>
<sequence length="695" mass="78421">MPPFQYQPLRQSKQEIRLLNISAAPKRNKFPSFSLEVVSLQSSPSYTALSYTWGDASKTTPLHIHNQVFQATHNLYEALQHLTQSGKLKKLWVDAICINQKDDEEKSWQVAQMIHIYRNAAETILWLGPACLGSDLLMDKMQALGHDAVRHGVKVWEEDRLKTTQAFKQAMSYGYLGGLPGAEKEGTLERFLSEWFRRGWDVMGDVLPPTPLKEILSRPWWKRVWILQEVTVSKKPVFTCGHKSMSFETMYAALSVLEFFQDAWKFHWSADRVFARLVDNAEGLMPGGPEEPGRSLYEGLETHYRIFVRYRDLYHDEGPLPLHGLLSLASGIGLKVGLLATDPRDLVYALLGICSNAQELGLVPDYAKSCRMVYLEVAVALRKHGVNLLPWCLDTLRRDEDAIPSWVPDWRAGPRYSAYKFVSEGPMCEFSAWRGTTGKWSYNPAQPDVLIRSLSFVDSIADTIPDPFERGSSESSPKFDEFSDPADPCVQSAFLKAEKFVHSCGHDVIIPHNYDKRDIVWRILTADRIIKPTHLREIGFQLAPSSYANIRQMYTAILESKVKEYVKAQLDESVTQSLLDMIEGRASRAADGAFVQFPSELSSPGAVDFATFTRTAGMMLYKRCLAKSTQGFLCLAPEGTQPGDRIVVIHGTGSPYIVRPVGEMYNRIVGEAYVLGIMYGELSMLDVNEYNLAFI</sequence>
<dbReference type="InterPro" id="IPR010730">
    <property type="entry name" value="HET"/>
</dbReference>
<dbReference type="InterPro" id="IPR052895">
    <property type="entry name" value="HetReg/Transcr_Mod"/>
</dbReference>
<dbReference type="Pfam" id="PF26639">
    <property type="entry name" value="Het-6_barrel"/>
    <property type="match status" value="1"/>
</dbReference>
<evidence type="ECO:0000259" key="1">
    <source>
        <dbReference type="Pfam" id="PF06985"/>
    </source>
</evidence>
<evidence type="ECO:0000313" key="2">
    <source>
        <dbReference type="EMBL" id="KAF2002319.1"/>
    </source>
</evidence>
<organism evidence="2 3">
    <name type="scientific">Amniculicola lignicola CBS 123094</name>
    <dbReference type="NCBI Taxonomy" id="1392246"/>
    <lineage>
        <taxon>Eukaryota</taxon>
        <taxon>Fungi</taxon>
        <taxon>Dikarya</taxon>
        <taxon>Ascomycota</taxon>
        <taxon>Pezizomycotina</taxon>
        <taxon>Dothideomycetes</taxon>
        <taxon>Pleosporomycetidae</taxon>
        <taxon>Pleosporales</taxon>
        <taxon>Amniculicolaceae</taxon>
        <taxon>Amniculicola</taxon>
    </lineage>
</organism>
<feature type="domain" description="Heterokaryon incompatibility" evidence="1">
    <location>
        <begin position="46"/>
        <end position="200"/>
    </location>
</feature>
<dbReference type="PANTHER" id="PTHR24148">
    <property type="entry name" value="ANKYRIN REPEAT DOMAIN-CONTAINING PROTEIN 39 HOMOLOG-RELATED"/>
    <property type="match status" value="1"/>
</dbReference>